<dbReference type="EMBL" id="JAHLFU010000080">
    <property type="protein sequence ID" value="MBU3852992.1"/>
    <property type="molecule type" value="Genomic_DNA"/>
</dbReference>
<dbReference type="PANTHER" id="PTHR30474">
    <property type="entry name" value="CELL CYCLE PROTEIN"/>
    <property type="match status" value="1"/>
</dbReference>
<feature type="transmembrane region" description="Helical" evidence="8">
    <location>
        <begin position="299"/>
        <end position="316"/>
    </location>
</feature>
<organism evidence="9 10">
    <name type="scientific">Candidatus Paraprevotella stercoravium</name>
    <dbReference type="NCBI Taxonomy" id="2838725"/>
    <lineage>
        <taxon>Bacteria</taxon>
        <taxon>Pseudomonadati</taxon>
        <taxon>Bacteroidota</taxon>
        <taxon>Bacteroidia</taxon>
        <taxon>Bacteroidales</taxon>
        <taxon>Prevotellaceae</taxon>
        <taxon>Paraprevotella</taxon>
    </lineage>
</organism>
<feature type="transmembrane region" description="Helical" evidence="8">
    <location>
        <begin position="274"/>
        <end position="292"/>
    </location>
</feature>
<keyword evidence="5 8" id="KW-0472">Membrane</keyword>
<dbReference type="AlphaFoldDB" id="A0A9E2L685"/>
<evidence type="ECO:0000256" key="2">
    <source>
        <dbReference type="ARBA" id="ARBA00022692"/>
    </source>
</evidence>
<feature type="transmembrane region" description="Helical" evidence="8">
    <location>
        <begin position="249"/>
        <end position="268"/>
    </location>
</feature>
<evidence type="ECO:0000256" key="6">
    <source>
        <dbReference type="ARBA" id="ARBA00032370"/>
    </source>
</evidence>
<feature type="transmembrane region" description="Helical" evidence="8">
    <location>
        <begin position="221"/>
        <end position="240"/>
    </location>
</feature>
<evidence type="ECO:0000256" key="8">
    <source>
        <dbReference type="SAM" id="Phobius"/>
    </source>
</evidence>
<accession>A0A9E2L685</accession>
<dbReference type="GO" id="GO:0032153">
    <property type="term" value="C:cell division site"/>
    <property type="evidence" value="ECO:0007669"/>
    <property type="project" value="TreeGrafter"/>
</dbReference>
<dbReference type="GO" id="GO:0005886">
    <property type="term" value="C:plasma membrane"/>
    <property type="evidence" value="ECO:0007669"/>
    <property type="project" value="TreeGrafter"/>
</dbReference>
<keyword evidence="3" id="KW-0133">Cell shape</keyword>
<feature type="transmembrane region" description="Helical" evidence="8">
    <location>
        <begin position="152"/>
        <end position="178"/>
    </location>
</feature>
<feature type="transmembrane region" description="Helical" evidence="8">
    <location>
        <begin position="57"/>
        <end position="74"/>
    </location>
</feature>
<feature type="transmembrane region" description="Helical" evidence="8">
    <location>
        <begin position="426"/>
        <end position="447"/>
    </location>
</feature>
<evidence type="ECO:0000256" key="3">
    <source>
        <dbReference type="ARBA" id="ARBA00022960"/>
    </source>
</evidence>
<dbReference type="Pfam" id="PF01098">
    <property type="entry name" value="FTSW_RODA_SPOVE"/>
    <property type="match status" value="2"/>
</dbReference>
<feature type="transmembrane region" description="Helical" evidence="8">
    <location>
        <begin position="80"/>
        <end position="100"/>
    </location>
</feature>
<name>A0A9E2L685_9BACT</name>
<reference evidence="9" key="2">
    <citation type="submission" date="2021-04" db="EMBL/GenBank/DDBJ databases">
        <authorList>
            <person name="Gilroy R."/>
        </authorList>
    </citation>
    <scope>NUCLEOTIDE SEQUENCE</scope>
    <source>
        <strain evidence="9">G3-2149</strain>
    </source>
</reference>
<evidence type="ECO:0000256" key="5">
    <source>
        <dbReference type="ARBA" id="ARBA00023136"/>
    </source>
</evidence>
<comment type="caution">
    <text evidence="9">The sequence shown here is derived from an EMBL/GenBank/DDBJ whole genome shotgun (WGS) entry which is preliminary data.</text>
</comment>
<dbReference type="NCBIfam" id="NF037961">
    <property type="entry name" value="RodA_shape"/>
    <property type="match status" value="2"/>
</dbReference>
<feature type="transmembrane region" description="Helical" evidence="8">
    <location>
        <begin position="459"/>
        <end position="478"/>
    </location>
</feature>
<reference evidence="9" key="1">
    <citation type="journal article" date="2021" name="PeerJ">
        <title>Extensive microbial diversity within the chicken gut microbiome revealed by metagenomics and culture.</title>
        <authorList>
            <person name="Gilroy R."/>
            <person name="Ravi A."/>
            <person name="Getino M."/>
            <person name="Pursley I."/>
            <person name="Horton D.L."/>
            <person name="Alikhan N.F."/>
            <person name="Baker D."/>
            <person name="Gharbi K."/>
            <person name="Hall N."/>
            <person name="Watson M."/>
            <person name="Adriaenssens E.M."/>
            <person name="Foster-Nyarko E."/>
            <person name="Jarju S."/>
            <person name="Secka A."/>
            <person name="Antonio M."/>
            <person name="Oren A."/>
            <person name="Chaudhuri R.R."/>
            <person name="La Ragione R."/>
            <person name="Hildebrand F."/>
            <person name="Pallen M.J."/>
        </authorList>
    </citation>
    <scope>NUCLEOTIDE SEQUENCE</scope>
    <source>
        <strain evidence="9">G3-2149</strain>
    </source>
</reference>
<feature type="transmembrane region" description="Helical" evidence="8">
    <location>
        <begin position="190"/>
        <end position="209"/>
    </location>
</feature>
<dbReference type="InterPro" id="IPR001182">
    <property type="entry name" value="FtsW/RodA"/>
</dbReference>
<dbReference type="PANTHER" id="PTHR30474:SF1">
    <property type="entry name" value="PEPTIDOGLYCAN GLYCOSYLTRANSFERASE MRDB"/>
    <property type="match status" value="1"/>
</dbReference>
<dbReference type="GO" id="GO:0008360">
    <property type="term" value="P:regulation of cell shape"/>
    <property type="evidence" value="ECO:0007669"/>
    <property type="project" value="UniProtKB-KW"/>
</dbReference>
<dbReference type="GO" id="GO:0051301">
    <property type="term" value="P:cell division"/>
    <property type="evidence" value="ECO:0007669"/>
    <property type="project" value="InterPro"/>
</dbReference>
<keyword evidence="2 8" id="KW-0812">Transmembrane</keyword>
<sequence length="489" mass="54740">MVMNRDNKSIWASVDWVTILLYIALMAFGWISICGASYDFSQGGNFFSFDARSGMQIIWIGTSILLGTIILMLNDRIYDTFSYVIYAILLVLLFITPFLARDIKGSHSWIKIGPFSLQSAEFAKFATALAVAKFMSSYGYNIARWRDFAMTLALIFVPMLLIIAQRETGSALVYFAFFLMLYREGMPGSILFAGISAVVYFVVGVRYAADPLWFTPTSIGEFSVMLLIMAFTLGMIRVYCGKSKILTHLIYWTAGINLTALAFAFYVIPFDIVWVQLPLCIGLGLYLIYISVTARVKKYFYIAMFSLGSLAFFYSVDFVLNNVLEAHQQIRIKVLLGLEDDPTGAGYNVNQAKIAIGSGGLKGKGFLNGTQTKLKYVPEQDTDFIFCTVGEEEGFVGSATVLLLFLTLILRLIHLAERQPYRFGRVYGYCVLSVFLFHLFINVGMVLGLTPVIGIPLPFFSYGGSSLWGFTILLFIFLRIDAARNLAQH</sequence>
<evidence type="ECO:0000256" key="7">
    <source>
        <dbReference type="ARBA" id="ARBA00033270"/>
    </source>
</evidence>
<feature type="transmembrane region" description="Helical" evidence="8">
    <location>
        <begin position="16"/>
        <end position="36"/>
    </location>
</feature>
<comment type="subcellular location">
    <subcellularLocation>
        <location evidence="1">Membrane</location>
        <topology evidence="1">Multi-pass membrane protein</topology>
    </subcellularLocation>
</comment>
<evidence type="ECO:0000256" key="1">
    <source>
        <dbReference type="ARBA" id="ARBA00004141"/>
    </source>
</evidence>
<evidence type="ECO:0000313" key="10">
    <source>
        <dbReference type="Proteomes" id="UP000823865"/>
    </source>
</evidence>
<dbReference type="InterPro" id="IPR018365">
    <property type="entry name" value="Cell_cycle_FtsW-rel_CS"/>
</dbReference>
<dbReference type="GO" id="GO:0015648">
    <property type="term" value="F:lipid-linked peptidoglycan transporter activity"/>
    <property type="evidence" value="ECO:0007669"/>
    <property type="project" value="TreeGrafter"/>
</dbReference>
<evidence type="ECO:0000313" key="9">
    <source>
        <dbReference type="EMBL" id="MBU3852992.1"/>
    </source>
</evidence>
<keyword evidence="4 8" id="KW-1133">Transmembrane helix</keyword>
<dbReference type="PROSITE" id="PS00428">
    <property type="entry name" value="FTSW_RODA_SPOVE"/>
    <property type="match status" value="1"/>
</dbReference>
<proteinExistence type="predicted"/>
<feature type="transmembrane region" description="Helical" evidence="8">
    <location>
        <begin position="395"/>
        <end position="414"/>
    </location>
</feature>
<protein>
    <recommendedName>
        <fullName evidence="7">Cell wall polymerase</fullName>
    </recommendedName>
    <alternativeName>
        <fullName evidence="6">Peptidoglycan polymerase</fullName>
    </alternativeName>
</protein>
<evidence type="ECO:0000256" key="4">
    <source>
        <dbReference type="ARBA" id="ARBA00022989"/>
    </source>
</evidence>
<gene>
    <name evidence="9" type="primary">rodA</name>
    <name evidence="9" type="ORF">H9789_04100</name>
</gene>
<dbReference type="Proteomes" id="UP000823865">
    <property type="component" value="Unassembled WGS sequence"/>
</dbReference>